<dbReference type="EMBL" id="JACCJC010000057">
    <property type="protein sequence ID" value="KAF6231381.1"/>
    <property type="molecule type" value="Genomic_DNA"/>
</dbReference>
<evidence type="ECO:0000313" key="3">
    <source>
        <dbReference type="EMBL" id="KAF6231381.1"/>
    </source>
</evidence>
<dbReference type="RefSeq" id="XP_037160813.1">
    <property type="nucleotide sequence ID" value="XM_037312227.1"/>
</dbReference>
<organism evidence="3 4">
    <name type="scientific">Letharia columbiana</name>
    <dbReference type="NCBI Taxonomy" id="112416"/>
    <lineage>
        <taxon>Eukaryota</taxon>
        <taxon>Fungi</taxon>
        <taxon>Dikarya</taxon>
        <taxon>Ascomycota</taxon>
        <taxon>Pezizomycotina</taxon>
        <taxon>Lecanoromycetes</taxon>
        <taxon>OSLEUM clade</taxon>
        <taxon>Lecanoromycetidae</taxon>
        <taxon>Lecanorales</taxon>
        <taxon>Lecanorineae</taxon>
        <taxon>Parmeliaceae</taxon>
        <taxon>Letharia</taxon>
    </lineage>
</organism>
<feature type="signal peptide" evidence="2">
    <location>
        <begin position="1"/>
        <end position="18"/>
    </location>
</feature>
<keyword evidence="2" id="KW-0732">Signal</keyword>
<feature type="region of interest" description="Disordered" evidence="1">
    <location>
        <begin position="34"/>
        <end position="79"/>
    </location>
</feature>
<evidence type="ECO:0000256" key="1">
    <source>
        <dbReference type="SAM" id="MobiDB-lite"/>
    </source>
</evidence>
<reference evidence="3 4" key="1">
    <citation type="journal article" date="2020" name="Genomics">
        <title>Complete, high-quality genomes from long-read metagenomic sequencing of two wolf lichen thalli reveals enigmatic genome architecture.</title>
        <authorList>
            <person name="McKenzie S.K."/>
            <person name="Walston R.F."/>
            <person name="Allen J.L."/>
        </authorList>
    </citation>
    <scope>NUCLEOTIDE SEQUENCE [LARGE SCALE GENOMIC DNA]</scope>
    <source>
        <strain evidence="3">WasteWater2</strain>
    </source>
</reference>
<evidence type="ECO:0000313" key="4">
    <source>
        <dbReference type="Proteomes" id="UP000578531"/>
    </source>
</evidence>
<name>A0A8H6FMS4_9LECA</name>
<evidence type="ECO:0000256" key="2">
    <source>
        <dbReference type="SAM" id="SignalP"/>
    </source>
</evidence>
<proteinExistence type="predicted"/>
<comment type="caution">
    <text evidence="3">The sequence shown here is derived from an EMBL/GenBank/DDBJ whole genome shotgun (WGS) entry which is preliminary data.</text>
</comment>
<dbReference type="GeneID" id="59291988"/>
<dbReference type="AlphaFoldDB" id="A0A8H6FMS4"/>
<dbReference type="Proteomes" id="UP000578531">
    <property type="component" value="Unassembled WGS sequence"/>
</dbReference>
<sequence length="252" mass="26681">MKTSYLLVSLLASFKVTAKPTGGSDFDIALHSRVEQRAAVPAPPPPPPAPNPGPAPAPGPAKAADPPPAPTPLPPTLDGVVLDGGVVNYNPNNHNINNCWTVPVQRPPPSAPYAPGTCSVCGLQRNGTDGSADYQLWARDNLNNAMGNMSPTTVWPLDGMRSPADDSKNQSVIQMGGSPLQLWALEAEDPNYSMVYMRWVTPPHHLSAPLNDTTIPQVSFDPNPKMINTETCSSAGTALNGAVVYFICYFAC</sequence>
<protein>
    <submittedName>
        <fullName evidence="3">Uncharacterized protein</fullName>
    </submittedName>
</protein>
<gene>
    <name evidence="3" type="ORF">HO173_010341</name>
</gene>
<feature type="chain" id="PRO_5034535354" evidence="2">
    <location>
        <begin position="19"/>
        <end position="252"/>
    </location>
</feature>
<keyword evidence="4" id="KW-1185">Reference proteome</keyword>
<feature type="compositionally biased region" description="Pro residues" evidence="1">
    <location>
        <begin position="41"/>
        <end position="75"/>
    </location>
</feature>
<accession>A0A8H6FMS4</accession>
<dbReference type="OrthoDB" id="5354127at2759"/>